<dbReference type="InterPro" id="IPR001584">
    <property type="entry name" value="Integrase_cat-core"/>
</dbReference>
<sequence length="275" mass="29770">MTRQDHSAVPAPDLVLLDFTAPMPGLELVGDITCMPTAEGRLYPATVIDLCTREVVAWSMADHMRTQLVDDAIRMAHASGHTASNAIFHSDGGSRYTSRQFRFTQAELDIRRSFGRTGLRFANAAAGSFFAILKAEIGTTGVRAGAELSSLVFGDGQHLVDHAPVLLGGPSDGLPEQMGTEQEVDVLPPCASAGTVVVPVRWSCTHGGVVDLPAAYETDRLVLFQPEPNQSLPERRGQSVSMHGDVTQEVSALQVPVMYVEFRDQTVNRRCLVIR</sequence>
<dbReference type="InterPro" id="IPR050900">
    <property type="entry name" value="Transposase_IS3/IS150/IS904"/>
</dbReference>
<proteinExistence type="predicted"/>
<feature type="domain" description="Integrase catalytic" evidence="1">
    <location>
        <begin position="6"/>
        <end position="183"/>
    </location>
</feature>
<dbReference type="PANTHER" id="PTHR46889">
    <property type="entry name" value="TRANSPOSASE INSF FOR INSERTION SEQUENCE IS3B-RELATED"/>
    <property type="match status" value="1"/>
</dbReference>
<gene>
    <name evidence="2" type="ORF">ACFVZC_33590</name>
</gene>
<name>A0ABW6QHN2_9ACTN</name>
<keyword evidence="3" id="KW-1185">Reference proteome</keyword>
<dbReference type="EMBL" id="JBHVZQ010000052">
    <property type="protein sequence ID" value="MFF1278263.1"/>
    <property type="molecule type" value="Genomic_DNA"/>
</dbReference>
<evidence type="ECO:0000259" key="1">
    <source>
        <dbReference type="PROSITE" id="PS50994"/>
    </source>
</evidence>
<protein>
    <submittedName>
        <fullName evidence="2">DDE-type integrase/transposase/recombinase</fullName>
    </submittedName>
</protein>
<dbReference type="RefSeq" id="WP_388240686.1">
    <property type="nucleotide sequence ID" value="NZ_JBHVZQ010000052.1"/>
</dbReference>
<accession>A0ABW6QHN2</accession>
<dbReference type="Gene3D" id="3.30.420.10">
    <property type="entry name" value="Ribonuclease H-like superfamily/Ribonuclease H"/>
    <property type="match status" value="1"/>
</dbReference>
<comment type="caution">
    <text evidence="2">The sequence shown here is derived from an EMBL/GenBank/DDBJ whole genome shotgun (WGS) entry which is preliminary data.</text>
</comment>
<evidence type="ECO:0000313" key="2">
    <source>
        <dbReference type="EMBL" id="MFF1278263.1"/>
    </source>
</evidence>
<dbReference type="PROSITE" id="PS50994">
    <property type="entry name" value="INTEGRASE"/>
    <property type="match status" value="1"/>
</dbReference>
<reference evidence="2 3" key="1">
    <citation type="submission" date="2024-09" db="EMBL/GenBank/DDBJ databases">
        <title>The Natural Products Discovery Center: Release of the First 8490 Sequenced Strains for Exploring Actinobacteria Biosynthetic Diversity.</title>
        <authorList>
            <person name="Kalkreuter E."/>
            <person name="Kautsar S.A."/>
            <person name="Yang D."/>
            <person name="Bader C.D."/>
            <person name="Teijaro C.N."/>
            <person name="Fluegel L."/>
            <person name="Davis C.M."/>
            <person name="Simpson J.R."/>
            <person name="Lauterbach L."/>
            <person name="Steele A.D."/>
            <person name="Gui C."/>
            <person name="Meng S."/>
            <person name="Li G."/>
            <person name="Viehrig K."/>
            <person name="Ye F."/>
            <person name="Su P."/>
            <person name="Kiefer A.F."/>
            <person name="Nichols A."/>
            <person name="Cepeda A.J."/>
            <person name="Yan W."/>
            <person name="Fan B."/>
            <person name="Jiang Y."/>
            <person name="Adhikari A."/>
            <person name="Zheng C.-J."/>
            <person name="Schuster L."/>
            <person name="Cowan T.M."/>
            <person name="Smanski M.J."/>
            <person name="Chevrette M.G."/>
            <person name="De Carvalho L.P.S."/>
            <person name="Shen B."/>
        </authorList>
    </citation>
    <scope>NUCLEOTIDE SEQUENCE [LARGE SCALE GENOMIC DNA]</scope>
    <source>
        <strain evidence="2 3">NPDC058328</strain>
    </source>
</reference>
<dbReference type="SUPFAM" id="SSF53098">
    <property type="entry name" value="Ribonuclease H-like"/>
    <property type="match status" value="1"/>
</dbReference>
<organism evidence="2 3">
    <name type="scientific">Streptomyces marokkonensis</name>
    <dbReference type="NCBI Taxonomy" id="324855"/>
    <lineage>
        <taxon>Bacteria</taxon>
        <taxon>Bacillati</taxon>
        <taxon>Actinomycetota</taxon>
        <taxon>Actinomycetes</taxon>
        <taxon>Kitasatosporales</taxon>
        <taxon>Streptomycetaceae</taxon>
        <taxon>Streptomyces</taxon>
    </lineage>
</organism>
<dbReference type="Pfam" id="PF00665">
    <property type="entry name" value="rve"/>
    <property type="match status" value="1"/>
</dbReference>
<evidence type="ECO:0000313" key="3">
    <source>
        <dbReference type="Proteomes" id="UP001601627"/>
    </source>
</evidence>
<dbReference type="Proteomes" id="UP001601627">
    <property type="component" value="Unassembled WGS sequence"/>
</dbReference>
<dbReference type="PANTHER" id="PTHR46889:SF4">
    <property type="entry name" value="TRANSPOSASE INSO FOR INSERTION SEQUENCE ELEMENT IS911B-RELATED"/>
    <property type="match status" value="1"/>
</dbReference>
<dbReference type="InterPro" id="IPR036397">
    <property type="entry name" value="RNaseH_sf"/>
</dbReference>
<dbReference type="InterPro" id="IPR012337">
    <property type="entry name" value="RNaseH-like_sf"/>
</dbReference>